<feature type="transmembrane region" description="Helical" evidence="6">
    <location>
        <begin position="1095"/>
        <end position="1115"/>
    </location>
</feature>
<dbReference type="InterPro" id="IPR017853">
    <property type="entry name" value="GH"/>
</dbReference>
<dbReference type="InterPro" id="IPR002509">
    <property type="entry name" value="NODB_dom"/>
</dbReference>
<keyword evidence="10" id="KW-1185">Reference proteome</keyword>
<keyword evidence="4" id="KW-0624">Polysaccharide degradation</keyword>
<dbReference type="GO" id="GO:0016810">
    <property type="term" value="F:hydrolase activity, acting on carbon-nitrogen (but not peptide) bonds"/>
    <property type="evidence" value="ECO:0007669"/>
    <property type="project" value="InterPro"/>
</dbReference>
<evidence type="ECO:0000256" key="4">
    <source>
        <dbReference type="ARBA" id="ARBA00023326"/>
    </source>
</evidence>
<dbReference type="SUPFAM" id="SSF88713">
    <property type="entry name" value="Glycoside hydrolase/deacetylase"/>
    <property type="match status" value="1"/>
</dbReference>
<dbReference type="EMBL" id="FNYC01000006">
    <property type="protein sequence ID" value="SEJ33700.1"/>
    <property type="molecule type" value="Genomic_DNA"/>
</dbReference>
<dbReference type="SUPFAM" id="SSF53448">
    <property type="entry name" value="Nucleotide-diphospho-sugar transferases"/>
    <property type="match status" value="1"/>
</dbReference>
<feature type="domain" description="GH18" evidence="8">
    <location>
        <begin position="150"/>
        <end position="458"/>
    </location>
</feature>
<dbReference type="InterPro" id="IPR029070">
    <property type="entry name" value="Chitinase_insertion_sf"/>
</dbReference>
<feature type="region of interest" description="Disordered" evidence="5">
    <location>
        <begin position="122"/>
        <end position="144"/>
    </location>
</feature>
<feature type="transmembrane region" description="Helical" evidence="6">
    <location>
        <begin position="758"/>
        <end position="783"/>
    </location>
</feature>
<comment type="similarity">
    <text evidence="1">Belongs to the glycosyltransferase 2 family.</text>
</comment>
<dbReference type="SMART" id="SM00636">
    <property type="entry name" value="Glyco_18"/>
    <property type="match status" value="1"/>
</dbReference>
<dbReference type="PANTHER" id="PTHR43630">
    <property type="entry name" value="POLY-BETA-1,6-N-ACETYL-D-GLUCOSAMINE SYNTHASE"/>
    <property type="match status" value="1"/>
</dbReference>
<proteinExistence type="inferred from homology"/>
<dbReference type="InterPro" id="IPR001223">
    <property type="entry name" value="Glyco_hydro18_cat"/>
</dbReference>
<evidence type="ECO:0000256" key="5">
    <source>
        <dbReference type="SAM" id="MobiDB-lite"/>
    </source>
</evidence>
<keyword evidence="6" id="KW-0472">Membrane</keyword>
<reference evidence="9 10" key="1">
    <citation type="submission" date="2016-10" db="EMBL/GenBank/DDBJ databases">
        <authorList>
            <person name="de Groot N.N."/>
        </authorList>
    </citation>
    <scope>NUCLEOTIDE SEQUENCE [LARGE SCALE GENOMIC DNA]</scope>
    <source>
        <strain evidence="9 10">DSM 26515</strain>
    </source>
</reference>
<dbReference type="Pfam" id="PF13641">
    <property type="entry name" value="Glyco_tranf_2_3"/>
    <property type="match status" value="1"/>
</dbReference>
<dbReference type="PROSITE" id="PS51677">
    <property type="entry name" value="NODB"/>
    <property type="match status" value="1"/>
</dbReference>
<dbReference type="InterPro" id="IPR011583">
    <property type="entry name" value="Chitinase_II/V-like_cat"/>
</dbReference>
<feature type="region of interest" description="Disordered" evidence="5">
    <location>
        <begin position="1"/>
        <end position="47"/>
    </location>
</feature>
<feature type="compositionally biased region" description="Polar residues" evidence="5">
    <location>
        <begin position="1"/>
        <end position="11"/>
    </location>
</feature>
<gene>
    <name evidence="9" type="ORF">SAMN04487997_3048</name>
</gene>
<dbReference type="InterPro" id="IPR011330">
    <property type="entry name" value="Glyco_hydro/deAcase_b/a-brl"/>
</dbReference>
<keyword evidence="6" id="KW-0812">Transmembrane</keyword>
<dbReference type="Gene3D" id="3.20.20.80">
    <property type="entry name" value="Glycosidases"/>
    <property type="match status" value="1"/>
</dbReference>
<dbReference type="GO" id="GO:0016757">
    <property type="term" value="F:glycosyltransferase activity"/>
    <property type="evidence" value="ECO:0007669"/>
    <property type="project" value="UniProtKB-KW"/>
</dbReference>
<dbReference type="Gene3D" id="3.10.50.10">
    <property type="match status" value="1"/>
</dbReference>
<dbReference type="Gene3D" id="3.90.550.10">
    <property type="entry name" value="Spore Coat Polysaccharide Biosynthesis Protein SpsA, Chain A"/>
    <property type="match status" value="1"/>
</dbReference>
<keyword evidence="6" id="KW-1133">Transmembrane helix</keyword>
<dbReference type="Proteomes" id="UP000199420">
    <property type="component" value="Unassembled WGS sequence"/>
</dbReference>
<evidence type="ECO:0000256" key="1">
    <source>
        <dbReference type="ARBA" id="ARBA00006739"/>
    </source>
</evidence>
<dbReference type="GO" id="GO:0000272">
    <property type="term" value="P:polysaccharide catabolic process"/>
    <property type="evidence" value="ECO:0007669"/>
    <property type="project" value="UniProtKB-KW"/>
</dbReference>
<keyword evidence="2" id="KW-0328">Glycosyltransferase</keyword>
<evidence type="ECO:0000259" key="7">
    <source>
        <dbReference type="PROSITE" id="PS51677"/>
    </source>
</evidence>
<dbReference type="PROSITE" id="PS51910">
    <property type="entry name" value="GH18_2"/>
    <property type="match status" value="1"/>
</dbReference>
<feature type="transmembrane region" description="Helical" evidence="6">
    <location>
        <begin position="1039"/>
        <end position="1060"/>
    </location>
</feature>
<evidence type="ECO:0000256" key="6">
    <source>
        <dbReference type="SAM" id="Phobius"/>
    </source>
</evidence>
<evidence type="ECO:0000313" key="9">
    <source>
        <dbReference type="EMBL" id="SEJ33700.1"/>
    </source>
</evidence>
<evidence type="ECO:0000256" key="3">
    <source>
        <dbReference type="ARBA" id="ARBA00022679"/>
    </source>
</evidence>
<protein>
    <submittedName>
        <fullName evidence="9">Glycosyltransferase, catalytic subunit of cellulose synthase and poly-beta-1,6-N-acetylglucosamine synthase</fullName>
    </submittedName>
</protein>
<dbReference type="SUPFAM" id="SSF51445">
    <property type="entry name" value="(Trans)glycosidases"/>
    <property type="match status" value="1"/>
</dbReference>
<dbReference type="Pfam" id="PF00704">
    <property type="entry name" value="Glyco_hydro_18"/>
    <property type="match status" value="1"/>
</dbReference>
<dbReference type="STRING" id="529704.SAMN02927913_2393"/>
<dbReference type="GO" id="GO:0008061">
    <property type="term" value="F:chitin binding"/>
    <property type="evidence" value="ECO:0007669"/>
    <property type="project" value="InterPro"/>
</dbReference>
<evidence type="ECO:0000256" key="2">
    <source>
        <dbReference type="ARBA" id="ARBA00022676"/>
    </source>
</evidence>
<keyword evidence="3 9" id="KW-0808">Transferase</keyword>
<name>A0A1H6Y988_9GAMM</name>
<organism evidence="9 10">
    <name type="scientific">Frateuria terrea</name>
    <dbReference type="NCBI Taxonomy" id="529704"/>
    <lineage>
        <taxon>Bacteria</taxon>
        <taxon>Pseudomonadati</taxon>
        <taxon>Pseudomonadota</taxon>
        <taxon>Gammaproteobacteria</taxon>
        <taxon>Lysobacterales</taxon>
        <taxon>Rhodanobacteraceae</taxon>
        <taxon>Frateuria</taxon>
    </lineage>
</organism>
<keyword evidence="4" id="KW-0119">Carbohydrate metabolism</keyword>
<accession>A0A1H6Y988</accession>
<dbReference type="InterPro" id="IPR029044">
    <property type="entry name" value="Nucleotide-diphossugar_trans"/>
</dbReference>
<evidence type="ECO:0000259" key="8">
    <source>
        <dbReference type="PROSITE" id="PS51910"/>
    </source>
</evidence>
<dbReference type="PANTHER" id="PTHR43630:SF1">
    <property type="entry name" value="POLY-BETA-1,6-N-ACETYL-D-GLUCOSAMINE SYNTHASE"/>
    <property type="match status" value="1"/>
</dbReference>
<dbReference type="Pfam" id="PF01522">
    <property type="entry name" value="Polysacc_deac_1"/>
    <property type="match status" value="1"/>
</dbReference>
<sequence>MGATSTVSRNCTAKGRQPLEDSSPVRGDNSRRHTLRPSGMQRKPIFYDPTGRRASRVSRLGLALAVISTLLVVSCAVSLFVGPSMGALHLGRREHGLHAKAVAPQLVRPAERLAAEVRTRERQLRRHAADNRSGLARTPPPSLDRPTNRPLAIGFYVNWDDSSYPALKRALPQLDWVIPSWLSVSGPTMALHTSIDPKALDLIRRSKPSMPILPLLQNAVDGQWDGPGLARLLADPARRHQRISEIVGFLAAYHFQGVTIDFEEVPATSQADLKTFLGELADAFEPHGWGIVLSVPFDDADWDYKGYADLVDFELLMAYDQHWAGKDPGSIAGEDWFEQTLAKRMKQLDPDQTLIALGSYGYDWASGQNAEALTFQDAMDRASDAQATIEFDPDSENPHYAYSEDDGTAHQVWFLDGATAYNQVHAADDYKPWGYALWRLGSEDPTVWSVLGRPYGSPAPAELSTIAAGQDIDIEGQGEVLQIASSPSPGARTVKVDKDEGSIEDEHYTALPGSYVIQRVGTAPREIALTFDDGPDPEWTPQILDILKARHVPATFFVIGENAEMSPGLVQREIEEGHDVGNHTFTHPNLGEMPPGLVSLELNATQRLFEALTGRSMRLFRAPYFGDAEPTTADELAPIEVAQRLGYIAVGLHIDPDDWQRLPAEQVVASVLAQVAHQSPDRQSRVVLLHDGGGDRSQTVAALPRIIDGLRAQGYRFVTVSQLAGLTRDQAMPPLPPGSLARWADRSVFLTVGWFGHFLRLLFITAVLLGVARLLVLGGLAIVNWMADRRRHVPATEVAPRVSVLIPAYNEEKVIASSIRRILHSRHADLEVVVVDDGSTDDTAAVVASEFADEPRVKLIRIPNGGKANAVNTALRASHGEVVVALDADTQFEPHTIARLVRWFADPSVGAVAGNAKVGNRVNLITLWQALEYITAQNLERRALAALGTITVVPGAVGAWRRAALEALGGFPGDTLAEDQDLTLAVQMAGYRALFDSTAVAWTEAPDTVSGLARQRFRWAFGTLQCLWKYRSATFNPRFGALGLVALPQVWLFQIVFSVASPLVDLLMLWQLVATGLDYLQHRAQFDYVNLEKMAMFYAVFMAVDLAAGVLAFAMEKKEKWSLLWWLVLQRFGYRQLMYYVVVRSVWTAIRGPSVGWGKQERKATVQAADGHD</sequence>
<evidence type="ECO:0000313" key="10">
    <source>
        <dbReference type="Proteomes" id="UP000199420"/>
    </source>
</evidence>
<dbReference type="CDD" id="cd06423">
    <property type="entry name" value="CESA_like"/>
    <property type="match status" value="1"/>
</dbReference>
<feature type="domain" description="NodB homology" evidence="7">
    <location>
        <begin position="525"/>
        <end position="718"/>
    </location>
</feature>
<dbReference type="Gene3D" id="3.20.20.370">
    <property type="entry name" value="Glycoside hydrolase/deacetylase"/>
    <property type="match status" value="1"/>
</dbReference>
<feature type="transmembrane region" description="Helical" evidence="6">
    <location>
        <begin position="60"/>
        <end position="81"/>
    </location>
</feature>
<dbReference type="CDD" id="cd10962">
    <property type="entry name" value="CE4_GT2-like"/>
    <property type="match status" value="1"/>
</dbReference>
<dbReference type="AlphaFoldDB" id="A0A1H6Y988"/>